<dbReference type="EMBL" id="JARBJD010000427">
    <property type="protein sequence ID" value="KAK2942185.1"/>
    <property type="molecule type" value="Genomic_DNA"/>
</dbReference>
<reference evidence="2 3" key="1">
    <citation type="journal article" date="2022" name="bioRxiv">
        <title>Genomics of Preaxostyla Flagellates Illuminates Evolutionary Transitions and the Path Towards Mitochondrial Loss.</title>
        <authorList>
            <person name="Novak L.V.F."/>
            <person name="Treitli S.C."/>
            <person name="Pyrih J."/>
            <person name="Halakuc P."/>
            <person name="Pipaliya S.V."/>
            <person name="Vacek V."/>
            <person name="Brzon O."/>
            <person name="Soukal P."/>
            <person name="Eme L."/>
            <person name="Dacks J.B."/>
            <person name="Karnkowska A."/>
            <person name="Elias M."/>
            <person name="Hampl V."/>
        </authorList>
    </citation>
    <scope>NUCLEOTIDE SEQUENCE [LARGE SCALE GENOMIC DNA]</scope>
    <source>
        <strain evidence="2">NAU3</strain>
        <tissue evidence="2">Gut</tissue>
    </source>
</reference>
<keyword evidence="3" id="KW-1185">Reference proteome</keyword>
<evidence type="ECO:0000313" key="2">
    <source>
        <dbReference type="EMBL" id="KAK2942185.1"/>
    </source>
</evidence>
<feature type="region of interest" description="Disordered" evidence="1">
    <location>
        <begin position="119"/>
        <end position="139"/>
    </location>
</feature>
<name>A0ABQ9WRQ8_9EUKA</name>
<comment type="caution">
    <text evidence="2">The sequence shown here is derived from an EMBL/GenBank/DDBJ whole genome shotgun (WGS) entry which is preliminary data.</text>
</comment>
<proteinExistence type="predicted"/>
<evidence type="ECO:0000313" key="3">
    <source>
        <dbReference type="Proteomes" id="UP001281761"/>
    </source>
</evidence>
<sequence>MKEEQEREHLQTSHQLLREPHHRLSVLNLLLQSPNHLLSLPLHNNPLRSGISISQRCLSSSITLVNVTSFFRTQTFSSTKRDVCTGSTSLFSFTSAFSSPSANLPFLPAFSGYLNSEGKNTVGGEKLGQRGKTKSEGKN</sequence>
<organism evidence="2 3">
    <name type="scientific">Blattamonas nauphoetae</name>
    <dbReference type="NCBI Taxonomy" id="2049346"/>
    <lineage>
        <taxon>Eukaryota</taxon>
        <taxon>Metamonada</taxon>
        <taxon>Preaxostyla</taxon>
        <taxon>Oxymonadida</taxon>
        <taxon>Blattamonas</taxon>
    </lineage>
</organism>
<dbReference type="Proteomes" id="UP001281761">
    <property type="component" value="Unassembled WGS sequence"/>
</dbReference>
<protein>
    <submittedName>
        <fullName evidence="2">Uncharacterized protein</fullName>
    </submittedName>
</protein>
<evidence type="ECO:0000256" key="1">
    <source>
        <dbReference type="SAM" id="MobiDB-lite"/>
    </source>
</evidence>
<gene>
    <name evidence="2" type="ORF">BLNAU_22912</name>
</gene>
<accession>A0ABQ9WRQ8</accession>